<dbReference type="Proteomes" id="UP001604335">
    <property type="component" value="Unassembled WGS sequence"/>
</dbReference>
<evidence type="ECO:0000313" key="1">
    <source>
        <dbReference type="EMBL" id="MFG3817525.1"/>
    </source>
</evidence>
<dbReference type="RefSeq" id="WP_393011905.1">
    <property type="nucleotide sequence ID" value="NZ_JAZAQF010000044.1"/>
</dbReference>
<accession>A0ABW7C8P8</accession>
<proteinExistence type="predicted"/>
<gene>
    <name evidence="1" type="ORF">VPK24_07740</name>
</gene>
<organism evidence="1 2">
    <name type="scientific">Limnothrix redekei LRLZ20PSL1</name>
    <dbReference type="NCBI Taxonomy" id="3112953"/>
    <lineage>
        <taxon>Bacteria</taxon>
        <taxon>Bacillati</taxon>
        <taxon>Cyanobacteriota</taxon>
        <taxon>Cyanophyceae</taxon>
        <taxon>Pseudanabaenales</taxon>
        <taxon>Pseudanabaenaceae</taxon>
        <taxon>Limnothrix</taxon>
    </lineage>
</organism>
<keyword evidence="2" id="KW-1185">Reference proteome</keyword>
<dbReference type="EMBL" id="JAZAQF010000044">
    <property type="protein sequence ID" value="MFG3817525.1"/>
    <property type="molecule type" value="Genomic_DNA"/>
</dbReference>
<name>A0ABW7C8P8_9CYAN</name>
<evidence type="ECO:0000313" key="2">
    <source>
        <dbReference type="Proteomes" id="UP001604335"/>
    </source>
</evidence>
<comment type="caution">
    <text evidence="1">The sequence shown here is derived from an EMBL/GenBank/DDBJ whole genome shotgun (WGS) entry which is preliminary data.</text>
</comment>
<reference evidence="2" key="1">
    <citation type="journal article" date="2024" name="Algal Res.">
        <title>Biochemical, toxicological and genomic investigation of a high-biomass producing Limnothrix strain isolated from Italian shallow drinking water reservoir.</title>
        <authorList>
            <person name="Simonazzi M."/>
            <person name="Shishido T.K."/>
            <person name="Delbaje E."/>
            <person name="Wahlsten M."/>
            <person name="Fewer D.P."/>
            <person name="Sivonen K."/>
            <person name="Pezzolesi L."/>
            <person name="Pistocchi R."/>
        </authorList>
    </citation>
    <scope>NUCLEOTIDE SEQUENCE [LARGE SCALE GENOMIC DNA]</scope>
    <source>
        <strain evidence="2">LRLZ20PSL1</strain>
    </source>
</reference>
<sequence length="79" mass="9011">MVMVAILRSYQEQPDPWIGLEAQGKRFPDKRLEKLKCFGSGSFQGFSLRWFRILAALPEREKVSIDPDCPQLGETANRG</sequence>
<protein>
    <submittedName>
        <fullName evidence="1">Uncharacterized protein</fullName>
    </submittedName>
</protein>